<reference evidence="1 2" key="1">
    <citation type="journal article" date="2022" name="Nat. Plants">
        <title>Genomes of leafy and leafless Platanthera orchids illuminate the evolution of mycoheterotrophy.</title>
        <authorList>
            <person name="Li M.H."/>
            <person name="Liu K.W."/>
            <person name="Li Z."/>
            <person name="Lu H.C."/>
            <person name="Ye Q.L."/>
            <person name="Zhang D."/>
            <person name="Wang J.Y."/>
            <person name="Li Y.F."/>
            <person name="Zhong Z.M."/>
            <person name="Liu X."/>
            <person name="Yu X."/>
            <person name="Liu D.K."/>
            <person name="Tu X.D."/>
            <person name="Liu B."/>
            <person name="Hao Y."/>
            <person name="Liao X.Y."/>
            <person name="Jiang Y.T."/>
            <person name="Sun W.H."/>
            <person name="Chen J."/>
            <person name="Chen Y.Q."/>
            <person name="Ai Y."/>
            <person name="Zhai J.W."/>
            <person name="Wu S.S."/>
            <person name="Zhou Z."/>
            <person name="Hsiao Y.Y."/>
            <person name="Wu W.L."/>
            <person name="Chen Y.Y."/>
            <person name="Lin Y.F."/>
            <person name="Hsu J.L."/>
            <person name="Li C.Y."/>
            <person name="Wang Z.W."/>
            <person name="Zhao X."/>
            <person name="Zhong W.Y."/>
            <person name="Ma X.K."/>
            <person name="Ma L."/>
            <person name="Huang J."/>
            <person name="Chen G.Z."/>
            <person name="Huang M.Z."/>
            <person name="Huang L."/>
            <person name="Peng D.H."/>
            <person name="Luo Y.B."/>
            <person name="Zou S.Q."/>
            <person name="Chen S.P."/>
            <person name="Lan S."/>
            <person name="Tsai W.C."/>
            <person name="Van de Peer Y."/>
            <person name="Liu Z.J."/>
        </authorList>
    </citation>
    <scope>NUCLEOTIDE SEQUENCE [LARGE SCALE GENOMIC DNA]</scope>
    <source>
        <strain evidence="1">Lor287</strain>
    </source>
</reference>
<comment type="caution">
    <text evidence="1">The sequence shown here is derived from an EMBL/GenBank/DDBJ whole genome shotgun (WGS) entry which is preliminary data.</text>
</comment>
<gene>
    <name evidence="1" type="ORF">KSP39_PZI010581</name>
</gene>
<evidence type="ECO:0000313" key="1">
    <source>
        <dbReference type="EMBL" id="KAK8940499.1"/>
    </source>
</evidence>
<organism evidence="1 2">
    <name type="scientific">Platanthera zijinensis</name>
    <dbReference type="NCBI Taxonomy" id="2320716"/>
    <lineage>
        <taxon>Eukaryota</taxon>
        <taxon>Viridiplantae</taxon>
        <taxon>Streptophyta</taxon>
        <taxon>Embryophyta</taxon>
        <taxon>Tracheophyta</taxon>
        <taxon>Spermatophyta</taxon>
        <taxon>Magnoliopsida</taxon>
        <taxon>Liliopsida</taxon>
        <taxon>Asparagales</taxon>
        <taxon>Orchidaceae</taxon>
        <taxon>Orchidoideae</taxon>
        <taxon>Orchideae</taxon>
        <taxon>Orchidinae</taxon>
        <taxon>Platanthera</taxon>
    </lineage>
</organism>
<protein>
    <submittedName>
        <fullName evidence="1">Uncharacterized protein</fullName>
    </submittedName>
</protein>
<accession>A0AAP0G6C3</accession>
<name>A0AAP0G6C3_9ASPA</name>
<dbReference type="Proteomes" id="UP001418222">
    <property type="component" value="Unassembled WGS sequence"/>
</dbReference>
<proteinExistence type="predicted"/>
<dbReference type="AlphaFoldDB" id="A0AAP0G6C3"/>
<evidence type="ECO:0000313" key="2">
    <source>
        <dbReference type="Proteomes" id="UP001418222"/>
    </source>
</evidence>
<dbReference type="EMBL" id="JBBWWQ010000008">
    <property type="protein sequence ID" value="KAK8940499.1"/>
    <property type="molecule type" value="Genomic_DNA"/>
</dbReference>
<keyword evidence="2" id="KW-1185">Reference proteome</keyword>
<sequence>MNDLRPCALVAYPYCATCFGRCYPNGVALIMERKGMFNSINQFFIISPIRALKISSDNADKVTVQENGDVVVRQRAFTVVDGE</sequence>